<keyword evidence="2" id="KW-1185">Reference proteome</keyword>
<keyword evidence="1" id="KW-0614">Plasmid</keyword>
<name>A0AAX3EQJ9_PAEUR</name>
<organism evidence="1 2">
    <name type="scientific">Paenarthrobacter ureafaciens</name>
    <dbReference type="NCBI Taxonomy" id="37931"/>
    <lineage>
        <taxon>Bacteria</taxon>
        <taxon>Bacillati</taxon>
        <taxon>Actinomycetota</taxon>
        <taxon>Actinomycetes</taxon>
        <taxon>Micrococcales</taxon>
        <taxon>Micrococcaceae</taxon>
        <taxon>Paenarthrobacter</taxon>
    </lineage>
</organism>
<gene>
    <name evidence="1" type="ORF">NL394_23900</name>
</gene>
<evidence type="ECO:0000313" key="2">
    <source>
        <dbReference type="Proteomes" id="UP001163293"/>
    </source>
</evidence>
<evidence type="ECO:0000313" key="1">
    <source>
        <dbReference type="EMBL" id="UYW00241.1"/>
    </source>
</evidence>
<sequence>MALTKEQTEKIRGRGRIDATSWCCSGPFPLEGCPDWRTHWHADCTVCHWTENPRFWGATPEDVAALLIEHLDQEHAPAWTQEALF</sequence>
<dbReference type="RefSeq" id="WP_264450265.1">
    <property type="nucleotide sequence ID" value="NZ_CP101191.1"/>
</dbReference>
<reference evidence="1" key="1">
    <citation type="submission" date="2022-07" db="EMBL/GenBank/DDBJ databases">
        <authorList>
            <person name="Wu T."/>
        </authorList>
    </citation>
    <scope>NUCLEOTIDE SEQUENCE</scope>
    <source>
        <strain evidence="1">SD-1</strain>
        <plasmid evidence="1">unnamed6</plasmid>
    </source>
</reference>
<proteinExistence type="predicted"/>
<geneLocation type="plasmid" evidence="1 2">
    <name>unnamed6</name>
</geneLocation>
<dbReference type="AlphaFoldDB" id="A0AAX3EQJ9"/>
<dbReference type="EMBL" id="CP101191">
    <property type="protein sequence ID" value="UYW00241.1"/>
    <property type="molecule type" value="Genomic_DNA"/>
</dbReference>
<accession>A0AAX3EQJ9</accession>
<dbReference type="Proteomes" id="UP001163293">
    <property type="component" value="Plasmid unnamed6"/>
</dbReference>
<protein>
    <submittedName>
        <fullName evidence="1">Uncharacterized protein</fullName>
    </submittedName>
</protein>